<dbReference type="InParanoid" id="A0A194XQX1"/>
<dbReference type="GO" id="GO:0003676">
    <property type="term" value="F:nucleic acid binding"/>
    <property type="evidence" value="ECO:0007669"/>
    <property type="project" value="InterPro"/>
</dbReference>
<dbReference type="OrthoDB" id="3559217at2759"/>
<keyword evidence="3" id="KW-1185">Reference proteome</keyword>
<accession>A0A194XQX1</accession>
<reference evidence="2 3" key="1">
    <citation type="submission" date="2015-10" db="EMBL/GenBank/DDBJ databases">
        <title>Full genome of DAOMC 229536 Phialocephala scopiformis, a fungal endophyte of spruce producing the potent anti-insectan compound rugulosin.</title>
        <authorList>
            <consortium name="DOE Joint Genome Institute"/>
            <person name="Walker A.K."/>
            <person name="Frasz S.L."/>
            <person name="Seifert K.A."/>
            <person name="Miller J.D."/>
            <person name="Mondo S.J."/>
            <person name="Labutti K."/>
            <person name="Lipzen A."/>
            <person name="Dockter R."/>
            <person name="Kennedy M."/>
            <person name="Grigoriev I.V."/>
            <person name="Spatafora J.W."/>
        </authorList>
    </citation>
    <scope>NUCLEOTIDE SEQUENCE [LARGE SCALE GENOMIC DNA]</scope>
    <source>
        <strain evidence="2 3">CBS 120377</strain>
    </source>
</reference>
<name>A0A194XQX1_MOLSC</name>
<dbReference type="STRING" id="149040.A0A194XQX1"/>
<feature type="domain" description="Tc1-like transposase DDE" evidence="1">
    <location>
        <begin position="111"/>
        <end position="192"/>
    </location>
</feature>
<dbReference type="AlphaFoldDB" id="A0A194XQX1"/>
<dbReference type="EMBL" id="KQ947406">
    <property type="protein sequence ID" value="KUJ22454.1"/>
    <property type="molecule type" value="Genomic_DNA"/>
</dbReference>
<dbReference type="GeneID" id="28822480"/>
<sequence length="245" mass="29190">MQKLGYCRRTAKKTGFSTEPKVMALRKAFAEEAITWTKERVQRQMFTDEVWAMGGAHTTSFVIVLEDGSERYLLECLQYKYSKAPAWIFHGNIINKRKGPALFWEKEWGSINSTRYDEHVLSRIAEFLVEHADSRYIFMQDNAPSHRSYETKINLLNRGIKWIQHPLYSPDLNLIEHVWNWMKNWIQEHYYEAQYRVDKLLLEQLRRIILEAWEAVPDSYIQSLYDSWWRRCQAVIDANGGPTKY</sequence>
<dbReference type="Proteomes" id="UP000070700">
    <property type="component" value="Unassembled WGS sequence"/>
</dbReference>
<dbReference type="InterPro" id="IPR038717">
    <property type="entry name" value="Tc1-like_DDE_dom"/>
</dbReference>
<dbReference type="Pfam" id="PF13358">
    <property type="entry name" value="DDE_3"/>
    <property type="match status" value="1"/>
</dbReference>
<protein>
    <recommendedName>
        <fullName evidence="1">Tc1-like transposase DDE domain-containing protein</fullName>
    </recommendedName>
</protein>
<evidence type="ECO:0000259" key="1">
    <source>
        <dbReference type="Pfam" id="PF13358"/>
    </source>
</evidence>
<proteinExistence type="predicted"/>
<evidence type="ECO:0000313" key="2">
    <source>
        <dbReference type="EMBL" id="KUJ22454.1"/>
    </source>
</evidence>
<dbReference type="RefSeq" id="XP_018076809.1">
    <property type="nucleotide sequence ID" value="XM_018212754.1"/>
</dbReference>
<dbReference type="InterPro" id="IPR036397">
    <property type="entry name" value="RNaseH_sf"/>
</dbReference>
<dbReference type="KEGG" id="psco:LY89DRAFT_664272"/>
<gene>
    <name evidence="2" type="ORF">LY89DRAFT_664272</name>
</gene>
<dbReference type="Gene3D" id="3.30.420.10">
    <property type="entry name" value="Ribonuclease H-like superfamily/Ribonuclease H"/>
    <property type="match status" value="1"/>
</dbReference>
<evidence type="ECO:0000313" key="3">
    <source>
        <dbReference type="Proteomes" id="UP000070700"/>
    </source>
</evidence>
<organism evidence="2 3">
    <name type="scientific">Mollisia scopiformis</name>
    <name type="common">Conifer needle endophyte fungus</name>
    <name type="synonym">Phialocephala scopiformis</name>
    <dbReference type="NCBI Taxonomy" id="149040"/>
    <lineage>
        <taxon>Eukaryota</taxon>
        <taxon>Fungi</taxon>
        <taxon>Dikarya</taxon>
        <taxon>Ascomycota</taxon>
        <taxon>Pezizomycotina</taxon>
        <taxon>Leotiomycetes</taxon>
        <taxon>Helotiales</taxon>
        <taxon>Mollisiaceae</taxon>
        <taxon>Mollisia</taxon>
    </lineage>
</organism>